<accession>A0A3N5AE97</accession>
<dbReference type="Pfam" id="PF10996">
    <property type="entry name" value="Beta-Casp"/>
    <property type="match status" value="1"/>
</dbReference>
<comment type="caution">
    <text evidence="4">The sequence shown here is derived from an EMBL/GenBank/DDBJ whole genome shotgun (WGS) entry which is preliminary data.</text>
</comment>
<evidence type="ECO:0000259" key="2">
    <source>
        <dbReference type="SMART" id="SM00849"/>
    </source>
</evidence>
<dbReference type="SMART" id="SM00849">
    <property type="entry name" value="Lactamase_B"/>
    <property type="match status" value="1"/>
</dbReference>
<dbReference type="EMBL" id="RKRE01000003">
    <property type="protein sequence ID" value="RPF42977.1"/>
    <property type="molecule type" value="Genomic_DNA"/>
</dbReference>
<dbReference type="CDD" id="cd16295">
    <property type="entry name" value="TTHA0252-CPSF-like_MBL-fold"/>
    <property type="match status" value="1"/>
</dbReference>
<evidence type="ECO:0000313" key="4">
    <source>
        <dbReference type="EMBL" id="RPF42977.1"/>
    </source>
</evidence>
<feature type="domain" description="Beta-Casp" evidence="3">
    <location>
        <begin position="252"/>
        <end position="377"/>
    </location>
</feature>
<dbReference type="Gene3D" id="3.60.15.10">
    <property type="entry name" value="Ribonuclease Z/Hydroxyacylglutathione hydrolase-like"/>
    <property type="match status" value="1"/>
</dbReference>
<dbReference type="InterPro" id="IPR022712">
    <property type="entry name" value="Beta_Casp"/>
</dbReference>
<dbReference type="RefSeq" id="WP_170157803.1">
    <property type="nucleotide sequence ID" value="NZ_RKRE01000003.1"/>
</dbReference>
<keyword evidence="1" id="KW-0378">Hydrolase</keyword>
<dbReference type="Pfam" id="PF07521">
    <property type="entry name" value="RMMBL"/>
    <property type="match status" value="1"/>
</dbReference>
<dbReference type="InterPro" id="IPR050698">
    <property type="entry name" value="MBL"/>
</dbReference>
<dbReference type="Gene3D" id="3.40.50.10890">
    <property type="match status" value="1"/>
</dbReference>
<reference evidence="4 5" key="1">
    <citation type="submission" date="2018-11" db="EMBL/GenBank/DDBJ databases">
        <title>Genomic Encyclopedia of Type Strains, Phase IV (KMG-IV): sequencing the most valuable type-strain genomes for metagenomic binning, comparative biology and taxonomic classification.</title>
        <authorList>
            <person name="Goeker M."/>
        </authorList>
    </citation>
    <scope>NUCLEOTIDE SEQUENCE [LARGE SCALE GENOMIC DNA]</scope>
    <source>
        <strain evidence="4 5">DSM 102936</strain>
    </source>
</reference>
<protein>
    <submittedName>
        <fullName evidence="4">Metallo-beta-lactamase family protein</fullName>
    </submittedName>
</protein>
<name>A0A3N5AE97_9THEO</name>
<sequence length="515" mass="56517">MRLNFYGAARTVTGACFHVEVSGTRLLIDCGLFQGPREIRERNFQPFPFSPASLDYVLLTHAHIDHCGLIPRLCREGFKGKILATGATVDLAGVLLPDAAHIQEMEAERKSRKAQRAGKPPVEPLYTVADAYDALRFFQKIAYDTEIPLSPGVSATFLDAGHILGAAMILLRSGEAGMPMSVLFTGDLGRPGQRLVKDPAVVEHADYLVIESTYGNRQHPQVEEIAVLHDVLWRTYRRGGNVIIPAFAVERTQDLLYDLNKLWQAGKMPPVTVYIDSPLAVAVTDIFNRHGECYDSEARSLLKCGENPLNSGFVKFSVNPEESRALNEIKSGLVIIAGSGMCEAGRVRHHLKHNLWRPECTVVFVGYQAQGTLGRRILDGDKSVKIFDEEVAVRAEIVELMGYSAHADQPALLNWLKKMNQAPRQVFVVHGEPEAAETLRLMIEEKLGFNAVVPDYSSSWLLTVDPDKAALYEAYRRLGERLRVILQAGDPAAIAAVTRQIEAVAADGGAGAAAG</sequence>
<dbReference type="InterPro" id="IPR001279">
    <property type="entry name" value="Metallo-B-lactamas"/>
</dbReference>
<keyword evidence="5" id="KW-1185">Reference proteome</keyword>
<organism evidence="4 5">
    <name type="scientific">Thermodesulfitimonas autotrophica</name>
    <dbReference type="NCBI Taxonomy" id="1894989"/>
    <lineage>
        <taxon>Bacteria</taxon>
        <taxon>Bacillati</taxon>
        <taxon>Bacillota</taxon>
        <taxon>Clostridia</taxon>
        <taxon>Thermoanaerobacterales</taxon>
        <taxon>Thermoanaerobacteraceae</taxon>
        <taxon>Thermodesulfitimonas</taxon>
    </lineage>
</organism>
<dbReference type="InterPro" id="IPR011108">
    <property type="entry name" value="RMMBL"/>
</dbReference>
<dbReference type="PANTHER" id="PTHR11203:SF37">
    <property type="entry name" value="INTEGRATOR COMPLEX SUBUNIT 11"/>
    <property type="match status" value="1"/>
</dbReference>
<dbReference type="SMART" id="SM01027">
    <property type="entry name" value="Beta-Casp"/>
    <property type="match status" value="1"/>
</dbReference>
<dbReference type="InterPro" id="IPR036866">
    <property type="entry name" value="RibonucZ/Hydroxyglut_hydro"/>
</dbReference>
<dbReference type="SUPFAM" id="SSF56281">
    <property type="entry name" value="Metallo-hydrolase/oxidoreductase"/>
    <property type="match status" value="1"/>
</dbReference>
<dbReference type="AlphaFoldDB" id="A0A3N5AE97"/>
<evidence type="ECO:0000313" key="5">
    <source>
        <dbReference type="Proteomes" id="UP000282654"/>
    </source>
</evidence>
<dbReference type="PANTHER" id="PTHR11203">
    <property type="entry name" value="CLEAVAGE AND POLYADENYLATION SPECIFICITY FACTOR FAMILY MEMBER"/>
    <property type="match status" value="1"/>
</dbReference>
<feature type="domain" description="Metallo-beta-lactamase" evidence="2">
    <location>
        <begin position="13"/>
        <end position="229"/>
    </location>
</feature>
<proteinExistence type="predicted"/>
<gene>
    <name evidence="4" type="ORF">EDD75_2095</name>
</gene>
<dbReference type="GO" id="GO:0004521">
    <property type="term" value="F:RNA endonuclease activity"/>
    <property type="evidence" value="ECO:0007669"/>
    <property type="project" value="TreeGrafter"/>
</dbReference>
<evidence type="ECO:0000259" key="3">
    <source>
        <dbReference type="SMART" id="SM01027"/>
    </source>
</evidence>
<dbReference type="Pfam" id="PF00753">
    <property type="entry name" value="Lactamase_B"/>
    <property type="match status" value="1"/>
</dbReference>
<dbReference type="Proteomes" id="UP000282654">
    <property type="component" value="Unassembled WGS sequence"/>
</dbReference>
<dbReference type="GO" id="GO:0016787">
    <property type="term" value="F:hydrolase activity"/>
    <property type="evidence" value="ECO:0007669"/>
    <property type="project" value="UniProtKB-KW"/>
</dbReference>
<evidence type="ECO:0000256" key="1">
    <source>
        <dbReference type="ARBA" id="ARBA00022801"/>
    </source>
</evidence>